<keyword evidence="1" id="KW-1133">Transmembrane helix</keyword>
<dbReference type="Proteomes" id="UP000248198">
    <property type="component" value="Unassembled WGS sequence"/>
</dbReference>
<protein>
    <submittedName>
        <fullName evidence="2">Uncharacterized protein</fullName>
    </submittedName>
</protein>
<feature type="transmembrane region" description="Helical" evidence="1">
    <location>
        <begin position="66"/>
        <end position="83"/>
    </location>
</feature>
<comment type="caution">
    <text evidence="2">The sequence shown here is derived from an EMBL/GenBank/DDBJ whole genome shotgun (WGS) entry which is preliminary data.</text>
</comment>
<keyword evidence="1" id="KW-0472">Membrane</keyword>
<feature type="transmembrane region" description="Helical" evidence="1">
    <location>
        <begin position="104"/>
        <end position="126"/>
    </location>
</feature>
<name>A0A318UGS3_9SPHI</name>
<dbReference type="EMBL" id="QKLU01000004">
    <property type="protein sequence ID" value="PYF74198.1"/>
    <property type="molecule type" value="Genomic_DNA"/>
</dbReference>
<dbReference type="AlphaFoldDB" id="A0A318UGS3"/>
<organism evidence="2 3">
    <name type="scientific">Pedobacter nutrimenti</name>
    <dbReference type="NCBI Taxonomy" id="1241337"/>
    <lineage>
        <taxon>Bacteria</taxon>
        <taxon>Pseudomonadati</taxon>
        <taxon>Bacteroidota</taxon>
        <taxon>Sphingobacteriia</taxon>
        <taxon>Sphingobacteriales</taxon>
        <taxon>Sphingobacteriaceae</taxon>
        <taxon>Pedobacter</taxon>
    </lineage>
</organism>
<evidence type="ECO:0000313" key="2">
    <source>
        <dbReference type="EMBL" id="PYF74198.1"/>
    </source>
</evidence>
<proteinExistence type="predicted"/>
<evidence type="ECO:0000313" key="3">
    <source>
        <dbReference type="Proteomes" id="UP000248198"/>
    </source>
</evidence>
<keyword evidence="3" id="KW-1185">Reference proteome</keyword>
<gene>
    <name evidence="2" type="ORF">B0O44_104369</name>
</gene>
<accession>A0A318UGS3</accession>
<sequence length="129" mass="15419">MKLIRYYYYRMYKYFSTGDVVPFFSTFTVISVFFYFNIITLIDIFLFIIGGVKVKLLVVESGVGRLWPALIFLPLYGLFYYYMKRLGHHDKIIDEFKDETKKQKLLSTLFVVTYFVGSIVLFVITFRMK</sequence>
<evidence type="ECO:0000256" key="1">
    <source>
        <dbReference type="SAM" id="Phobius"/>
    </source>
</evidence>
<keyword evidence="1" id="KW-0812">Transmembrane</keyword>
<reference evidence="2 3" key="1">
    <citation type="submission" date="2018-06" db="EMBL/GenBank/DDBJ databases">
        <title>Genomic Encyclopedia of Archaeal and Bacterial Type Strains, Phase II (KMG-II): from individual species to whole genera.</title>
        <authorList>
            <person name="Goeker M."/>
        </authorList>
    </citation>
    <scope>NUCLEOTIDE SEQUENCE [LARGE SCALE GENOMIC DNA]</scope>
    <source>
        <strain evidence="2 3">DSM 27372</strain>
    </source>
</reference>
<feature type="transmembrane region" description="Helical" evidence="1">
    <location>
        <begin position="20"/>
        <end position="46"/>
    </location>
</feature>